<evidence type="ECO:0000313" key="2">
    <source>
        <dbReference type="Proteomes" id="UP000268162"/>
    </source>
</evidence>
<reference evidence="2" key="1">
    <citation type="journal article" date="2018" name="Nat. Microbiol.">
        <title>Leveraging single-cell genomics to expand the fungal tree of life.</title>
        <authorList>
            <person name="Ahrendt S.R."/>
            <person name="Quandt C.A."/>
            <person name="Ciobanu D."/>
            <person name="Clum A."/>
            <person name="Salamov A."/>
            <person name="Andreopoulos B."/>
            <person name="Cheng J.F."/>
            <person name="Woyke T."/>
            <person name="Pelin A."/>
            <person name="Henrissat B."/>
            <person name="Reynolds N.K."/>
            <person name="Benny G.L."/>
            <person name="Smith M.E."/>
            <person name="James T.Y."/>
            <person name="Grigoriev I.V."/>
        </authorList>
    </citation>
    <scope>NUCLEOTIDE SEQUENCE [LARGE SCALE GENOMIC DNA]</scope>
    <source>
        <strain evidence="2">RSA 468</strain>
    </source>
</reference>
<proteinExistence type="predicted"/>
<organism evidence="1 2">
    <name type="scientific">Dimargaris cristalligena</name>
    <dbReference type="NCBI Taxonomy" id="215637"/>
    <lineage>
        <taxon>Eukaryota</taxon>
        <taxon>Fungi</taxon>
        <taxon>Fungi incertae sedis</taxon>
        <taxon>Zoopagomycota</taxon>
        <taxon>Kickxellomycotina</taxon>
        <taxon>Dimargaritomycetes</taxon>
        <taxon>Dimargaritales</taxon>
        <taxon>Dimargaritaceae</taxon>
        <taxon>Dimargaris</taxon>
    </lineage>
</organism>
<protein>
    <submittedName>
        <fullName evidence="1">Uncharacterized protein</fullName>
    </submittedName>
</protein>
<dbReference type="EMBL" id="ML002246">
    <property type="protein sequence ID" value="RKP39750.1"/>
    <property type="molecule type" value="Genomic_DNA"/>
</dbReference>
<accession>A0A4Q0A3B6</accession>
<name>A0A4Q0A3B6_9FUNG</name>
<dbReference type="Proteomes" id="UP000268162">
    <property type="component" value="Unassembled WGS sequence"/>
</dbReference>
<keyword evidence="2" id="KW-1185">Reference proteome</keyword>
<gene>
    <name evidence="1" type="ORF">BJ085DRAFT_27492</name>
</gene>
<sequence>MINLMVVNANLVTSLTEFTGRIQIFQGTWTYAVVPGSLADLFAMVADGNVGEDNLNGSWHNRLIQLLQDHSETIPSSLWQCPGDDGDCGSSLVREITQYSEWSRDINDYWGAFLAPALGENTLLPVTLLVLEHCHLQSLGEIRSGNPSFRDDLGDLTGLRRNWR</sequence>
<evidence type="ECO:0000313" key="1">
    <source>
        <dbReference type="EMBL" id="RKP39750.1"/>
    </source>
</evidence>
<dbReference type="AlphaFoldDB" id="A0A4Q0A3B6"/>